<protein>
    <submittedName>
        <fullName evidence="2">Uncharacterized protein</fullName>
    </submittedName>
</protein>
<accession>A0A9N7VU65</accession>
<evidence type="ECO:0000313" key="3">
    <source>
        <dbReference type="Proteomes" id="UP001153269"/>
    </source>
</evidence>
<dbReference type="AlphaFoldDB" id="A0A9N7VU65"/>
<feature type="region of interest" description="Disordered" evidence="1">
    <location>
        <begin position="1"/>
        <end position="41"/>
    </location>
</feature>
<dbReference type="Proteomes" id="UP001153269">
    <property type="component" value="Unassembled WGS sequence"/>
</dbReference>
<feature type="compositionally biased region" description="Basic and acidic residues" evidence="1">
    <location>
        <begin position="56"/>
        <end position="76"/>
    </location>
</feature>
<feature type="region of interest" description="Disordered" evidence="1">
    <location>
        <begin position="56"/>
        <end position="81"/>
    </location>
</feature>
<dbReference type="EMBL" id="CADEAL010004213">
    <property type="protein sequence ID" value="CAB1454421.1"/>
    <property type="molecule type" value="Genomic_DNA"/>
</dbReference>
<proteinExistence type="predicted"/>
<gene>
    <name evidence="2" type="ORF">PLEPLA_LOCUS42187</name>
</gene>
<reference evidence="2" key="1">
    <citation type="submission" date="2020-03" db="EMBL/GenBank/DDBJ databases">
        <authorList>
            <person name="Weist P."/>
        </authorList>
    </citation>
    <scope>NUCLEOTIDE SEQUENCE</scope>
</reference>
<evidence type="ECO:0000313" key="2">
    <source>
        <dbReference type="EMBL" id="CAB1454421.1"/>
    </source>
</evidence>
<sequence length="114" mass="12398">MQATGMTGEAGGGGVRADASRTVSTHLALHGQRPHHRRSHVEARFITTPLCLDRMGDEDLEPRRVGEEGGREGRGEEEGEGIRMYNTCNRIIGYSPNRRPLEEEVTGAEAAGIT</sequence>
<organism evidence="2 3">
    <name type="scientific">Pleuronectes platessa</name>
    <name type="common">European plaice</name>
    <dbReference type="NCBI Taxonomy" id="8262"/>
    <lineage>
        <taxon>Eukaryota</taxon>
        <taxon>Metazoa</taxon>
        <taxon>Chordata</taxon>
        <taxon>Craniata</taxon>
        <taxon>Vertebrata</taxon>
        <taxon>Euteleostomi</taxon>
        <taxon>Actinopterygii</taxon>
        <taxon>Neopterygii</taxon>
        <taxon>Teleostei</taxon>
        <taxon>Neoteleostei</taxon>
        <taxon>Acanthomorphata</taxon>
        <taxon>Carangaria</taxon>
        <taxon>Pleuronectiformes</taxon>
        <taxon>Pleuronectoidei</taxon>
        <taxon>Pleuronectidae</taxon>
        <taxon>Pleuronectes</taxon>
    </lineage>
</organism>
<name>A0A9N7VU65_PLEPL</name>
<comment type="caution">
    <text evidence="2">The sequence shown here is derived from an EMBL/GenBank/DDBJ whole genome shotgun (WGS) entry which is preliminary data.</text>
</comment>
<keyword evidence="3" id="KW-1185">Reference proteome</keyword>
<evidence type="ECO:0000256" key="1">
    <source>
        <dbReference type="SAM" id="MobiDB-lite"/>
    </source>
</evidence>